<dbReference type="EMBL" id="CP000393">
    <property type="protein sequence ID" value="ABG52294.1"/>
    <property type="molecule type" value="Genomic_DNA"/>
</dbReference>
<dbReference type="KEGG" id="ter:Tery_3166"/>
<accession>Q10ZN0</accession>
<evidence type="ECO:0008006" key="2">
    <source>
        <dbReference type="Google" id="ProtNLM"/>
    </source>
</evidence>
<dbReference type="OrthoDB" id="433602at2"/>
<dbReference type="RefSeq" id="WP_011612641.1">
    <property type="nucleotide sequence ID" value="NC_008312.1"/>
</dbReference>
<dbReference type="eggNOG" id="ENOG503304D">
    <property type="taxonomic scope" value="Bacteria"/>
</dbReference>
<protein>
    <recommendedName>
        <fullName evidence="2">DUF2949 domain-containing protein</fullName>
    </recommendedName>
</protein>
<proteinExistence type="predicted"/>
<dbReference type="Pfam" id="PF11165">
    <property type="entry name" value="DUF2949"/>
    <property type="match status" value="1"/>
</dbReference>
<name>Q10ZN0_TRIEI</name>
<gene>
    <name evidence="1" type="ordered locus">Tery_3166</name>
</gene>
<dbReference type="AlphaFoldDB" id="Q10ZN0"/>
<dbReference type="HOGENOM" id="CLU_184319_0_0_3"/>
<organism evidence="1">
    <name type="scientific">Trichodesmium erythraeum (strain IMS101)</name>
    <dbReference type="NCBI Taxonomy" id="203124"/>
    <lineage>
        <taxon>Bacteria</taxon>
        <taxon>Bacillati</taxon>
        <taxon>Cyanobacteriota</taxon>
        <taxon>Cyanophyceae</taxon>
        <taxon>Oscillatoriophycideae</taxon>
        <taxon>Oscillatoriales</taxon>
        <taxon>Microcoleaceae</taxon>
        <taxon>Trichodesmium</taxon>
    </lineage>
</organism>
<sequence>MTSNNYTRFINFLQNELSISSAYIAIAERASITSELPCPQPDSNALSMILWQYGLVTLEQLDKIFDWLQNTYEFN</sequence>
<dbReference type="STRING" id="203124.Tery_3166"/>
<reference evidence="1" key="1">
    <citation type="submission" date="2006-06" db="EMBL/GenBank/DDBJ databases">
        <title>Complete sequence of Trichodesmium erythraeum IMS101.</title>
        <authorList>
            <consortium name="US DOE Joint Genome Institute"/>
            <person name="Copeland A."/>
            <person name="Lucas S."/>
            <person name="Lapidus A."/>
            <person name="Barry K."/>
            <person name="Detter J.C."/>
            <person name="Glavina del Rio T."/>
            <person name="Hammon N."/>
            <person name="Israni S."/>
            <person name="Dalin E."/>
            <person name="Tice H."/>
            <person name="Pitluck S."/>
            <person name="Kiss H."/>
            <person name="Munk A.C."/>
            <person name="Brettin T."/>
            <person name="Bruce D."/>
            <person name="Han C."/>
            <person name="Tapia R."/>
            <person name="Gilna P."/>
            <person name="Schmutz J."/>
            <person name="Larimer F."/>
            <person name="Land M."/>
            <person name="Hauser L."/>
            <person name="Kyrpides N."/>
            <person name="Kim E."/>
            <person name="Richardson P."/>
        </authorList>
    </citation>
    <scope>NUCLEOTIDE SEQUENCE [LARGE SCALE GENOMIC DNA]</scope>
    <source>
        <strain evidence="1">IMS101</strain>
    </source>
</reference>
<dbReference type="InterPro" id="IPR021336">
    <property type="entry name" value="DUF2949"/>
</dbReference>
<evidence type="ECO:0000313" key="1">
    <source>
        <dbReference type="EMBL" id="ABG52294.1"/>
    </source>
</evidence>